<dbReference type="SMART" id="SM00346">
    <property type="entry name" value="HTH_ICLR"/>
    <property type="match status" value="1"/>
</dbReference>
<accession>A0ABM8G8C3</accession>
<dbReference type="SUPFAM" id="SSF55781">
    <property type="entry name" value="GAF domain-like"/>
    <property type="match status" value="1"/>
</dbReference>
<proteinExistence type="predicted"/>
<dbReference type="PANTHER" id="PTHR30136:SF24">
    <property type="entry name" value="HTH-TYPE TRANSCRIPTIONAL REPRESSOR ALLR"/>
    <property type="match status" value="1"/>
</dbReference>
<dbReference type="Proteomes" id="UP001321498">
    <property type="component" value="Chromosome"/>
</dbReference>
<protein>
    <submittedName>
        <fullName evidence="6">IclR family transcriptional regulator</fullName>
    </submittedName>
</protein>
<sequence length="261" mass="27752">MTTPAPRSVFGRTLSLLTAFAGAPDGERTLSELARLSGLPLTTAHRLCGQLEREGMLERLPTGGYRIGLRLWELGMLAPRSHGLREVALPFLEDLYEVTHQNVQLMVLDGTEAVIVERLRSRNAVRLEGGAGGRLPVHATSGGIALLAYSDPATVSAVLAAPMKRYTDATIQSEHELRSAMAGVRQQGYLELRAHLTPGSTSIAAPIFVRPRAAVGAVSVVSELGVDTHALLPAILTTARAIGRALATDRNDATGRAAAQR</sequence>
<reference evidence="7" key="1">
    <citation type="journal article" date="2019" name="Int. J. Syst. Evol. Microbiol.">
        <title>The Global Catalogue of Microorganisms (GCM) 10K type strain sequencing project: providing services to taxonomists for standard genome sequencing and annotation.</title>
        <authorList>
            <consortium name="The Broad Institute Genomics Platform"/>
            <consortium name="The Broad Institute Genome Sequencing Center for Infectious Disease"/>
            <person name="Wu L."/>
            <person name="Ma J."/>
        </authorList>
    </citation>
    <scope>NUCLEOTIDE SEQUENCE [LARGE SCALE GENOMIC DNA]</scope>
    <source>
        <strain evidence="7">NBRC 108725</strain>
    </source>
</reference>
<dbReference type="Pfam" id="PF01614">
    <property type="entry name" value="IclR_C"/>
    <property type="match status" value="1"/>
</dbReference>
<dbReference type="InterPro" id="IPR014757">
    <property type="entry name" value="Tscrpt_reg_IclR_C"/>
</dbReference>
<dbReference type="SUPFAM" id="SSF46785">
    <property type="entry name" value="Winged helix' DNA-binding domain"/>
    <property type="match status" value="1"/>
</dbReference>
<evidence type="ECO:0000313" key="6">
    <source>
        <dbReference type="EMBL" id="BDZ44425.1"/>
    </source>
</evidence>
<dbReference type="Gene3D" id="3.30.450.40">
    <property type="match status" value="1"/>
</dbReference>
<dbReference type="InterPro" id="IPR036388">
    <property type="entry name" value="WH-like_DNA-bd_sf"/>
</dbReference>
<dbReference type="RefSeq" id="WP_286277887.1">
    <property type="nucleotide sequence ID" value="NZ_AP027731.1"/>
</dbReference>
<dbReference type="PROSITE" id="PS51078">
    <property type="entry name" value="ICLR_ED"/>
    <property type="match status" value="1"/>
</dbReference>
<dbReference type="PANTHER" id="PTHR30136">
    <property type="entry name" value="HELIX-TURN-HELIX TRANSCRIPTIONAL REGULATOR, ICLR FAMILY"/>
    <property type="match status" value="1"/>
</dbReference>
<evidence type="ECO:0000256" key="2">
    <source>
        <dbReference type="ARBA" id="ARBA00023125"/>
    </source>
</evidence>
<dbReference type="Gene3D" id="1.10.10.10">
    <property type="entry name" value="Winged helix-like DNA-binding domain superfamily/Winged helix DNA-binding domain"/>
    <property type="match status" value="1"/>
</dbReference>
<feature type="domain" description="HTH iclR-type" evidence="4">
    <location>
        <begin position="7"/>
        <end position="69"/>
    </location>
</feature>
<evidence type="ECO:0000313" key="7">
    <source>
        <dbReference type="Proteomes" id="UP001321498"/>
    </source>
</evidence>
<dbReference type="InterPro" id="IPR005471">
    <property type="entry name" value="Tscrpt_reg_IclR_N"/>
</dbReference>
<dbReference type="PROSITE" id="PS51077">
    <property type="entry name" value="HTH_ICLR"/>
    <property type="match status" value="1"/>
</dbReference>
<evidence type="ECO:0000259" key="5">
    <source>
        <dbReference type="PROSITE" id="PS51078"/>
    </source>
</evidence>
<gene>
    <name evidence="6" type="ORF">GCM10025866_03340</name>
</gene>
<dbReference type="EMBL" id="AP027731">
    <property type="protein sequence ID" value="BDZ44425.1"/>
    <property type="molecule type" value="Genomic_DNA"/>
</dbReference>
<dbReference type="InterPro" id="IPR050707">
    <property type="entry name" value="HTH_MetabolicPath_Reg"/>
</dbReference>
<evidence type="ECO:0000256" key="1">
    <source>
        <dbReference type="ARBA" id="ARBA00023015"/>
    </source>
</evidence>
<dbReference type="InterPro" id="IPR036390">
    <property type="entry name" value="WH_DNA-bd_sf"/>
</dbReference>
<keyword evidence="1" id="KW-0805">Transcription regulation</keyword>
<name>A0ABM8G8C3_9MICO</name>
<keyword evidence="2" id="KW-0238">DNA-binding</keyword>
<dbReference type="Pfam" id="PF09339">
    <property type="entry name" value="HTH_IclR"/>
    <property type="match status" value="1"/>
</dbReference>
<dbReference type="InterPro" id="IPR029016">
    <property type="entry name" value="GAF-like_dom_sf"/>
</dbReference>
<keyword evidence="7" id="KW-1185">Reference proteome</keyword>
<evidence type="ECO:0000259" key="4">
    <source>
        <dbReference type="PROSITE" id="PS51077"/>
    </source>
</evidence>
<feature type="domain" description="IclR-ED" evidence="5">
    <location>
        <begin position="70"/>
        <end position="248"/>
    </location>
</feature>
<keyword evidence="3" id="KW-0804">Transcription</keyword>
<organism evidence="6 7">
    <name type="scientific">Naasia aerilata</name>
    <dbReference type="NCBI Taxonomy" id="1162966"/>
    <lineage>
        <taxon>Bacteria</taxon>
        <taxon>Bacillati</taxon>
        <taxon>Actinomycetota</taxon>
        <taxon>Actinomycetes</taxon>
        <taxon>Micrococcales</taxon>
        <taxon>Microbacteriaceae</taxon>
        <taxon>Naasia</taxon>
    </lineage>
</organism>
<evidence type="ECO:0000256" key="3">
    <source>
        <dbReference type="ARBA" id="ARBA00023163"/>
    </source>
</evidence>